<dbReference type="InterPro" id="IPR000738">
    <property type="entry name" value="WHEP-TRS_dom"/>
</dbReference>
<dbReference type="GO" id="GO:0004812">
    <property type="term" value="F:aminoacyl-tRNA ligase activity"/>
    <property type="evidence" value="ECO:0007669"/>
    <property type="project" value="UniProtKB-KW"/>
</dbReference>
<evidence type="ECO:0000313" key="8">
    <source>
        <dbReference type="EMBL" id="GFR40424.1"/>
    </source>
</evidence>
<evidence type="ECO:0000256" key="2">
    <source>
        <dbReference type="ARBA" id="ARBA00022741"/>
    </source>
</evidence>
<evidence type="ECO:0000259" key="7">
    <source>
        <dbReference type="PROSITE" id="PS51185"/>
    </source>
</evidence>
<keyword evidence="4" id="KW-0648">Protein biosynthesis</keyword>
<name>A0AAD3DEM7_9CHLO</name>
<feature type="region of interest" description="Disordered" evidence="6">
    <location>
        <begin position="321"/>
        <end position="340"/>
    </location>
</feature>
<feature type="domain" description="WHEP-TRS" evidence="7">
    <location>
        <begin position="262"/>
        <end position="321"/>
    </location>
</feature>
<comment type="caution">
    <text evidence="8">The sequence shown here is derived from an EMBL/GenBank/DDBJ whole genome shotgun (WGS) entry which is preliminary data.</text>
</comment>
<evidence type="ECO:0000256" key="6">
    <source>
        <dbReference type="SAM" id="MobiDB-lite"/>
    </source>
</evidence>
<dbReference type="InterPro" id="IPR013978">
    <property type="entry name" value="MEKHLA"/>
</dbReference>
<evidence type="ECO:0000256" key="3">
    <source>
        <dbReference type="ARBA" id="ARBA00022840"/>
    </source>
</evidence>
<keyword evidence="3" id="KW-0067">ATP-binding</keyword>
<evidence type="ECO:0000256" key="1">
    <source>
        <dbReference type="ARBA" id="ARBA00022598"/>
    </source>
</evidence>
<keyword evidence="2" id="KW-0547">Nucleotide-binding</keyword>
<evidence type="ECO:0000256" key="5">
    <source>
        <dbReference type="ARBA" id="ARBA00023146"/>
    </source>
</evidence>
<organism evidence="8 9">
    <name type="scientific">Astrephomene gubernaculifera</name>
    <dbReference type="NCBI Taxonomy" id="47775"/>
    <lineage>
        <taxon>Eukaryota</taxon>
        <taxon>Viridiplantae</taxon>
        <taxon>Chlorophyta</taxon>
        <taxon>core chlorophytes</taxon>
        <taxon>Chlorophyceae</taxon>
        <taxon>CS clade</taxon>
        <taxon>Chlamydomonadales</taxon>
        <taxon>Astrephomenaceae</taxon>
        <taxon>Astrephomene</taxon>
    </lineage>
</organism>
<keyword evidence="5" id="KW-0030">Aminoacyl-tRNA synthetase</keyword>
<dbReference type="AlphaFoldDB" id="A0AAD3DEM7"/>
<protein>
    <recommendedName>
        <fullName evidence="7">WHEP-TRS domain-containing protein</fullName>
    </recommendedName>
</protein>
<dbReference type="GO" id="GO:0006418">
    <property type="term" value="P:tRNA aminoacylation for protein translation"/>
    <property type="evidence" value="ECO:0007669"/>
    <property type="project" value="InterPro"/>
</dbReference>
<feature type="compositionally biased region" description="Low complexity" evidence="6">
    <location>
        <begin position="64"/>
        <end position="78"/>
    </location>
</feature>
<evidence type="ECO:0000313" key="9">
    <source>
        <dbReference type="Proteomes" id="UP001054857"/>
    </source>
</evidence>
<reference evidence="8 9" key="1">
    <citation type="journal article" date="2021" name="Sci. Rep.">
        <title>Genome sequencing of the multicellular alga Astrephomene provides insights into convergent evolution of germ-soma differentiation.</title>
        <authorList>
            <person name="Yamashita S."/>
            <person name="Yamamoto K."/>
            <person name="Matsuzaki R."/>
            <person name="Suzuki S."/>
            <person name="Yamaguchi H."/>
            <person name="Hirooka S."/>
            <person name="Minakuchi Y."/>
            <person name="Miyagishima S."/>
            <person name="Kawachi M."/>
            <person name="Toyoda A."/>
            <person name="Nozaki H."/>
        </authorList>
    </citation>
    <scope>NUCLEOTIDE SEQUENCE [LARGE SCALE GENOMIC DNA]</scope>
    <source>
        <strain evidence="8 9">NIES-4017</strain>
    </source>
</reference>
<evidence type="ECO:0000256" key="4">
    <source>
        <dbReference type="ARBA" id="ARBA00022917"/>
    </source>
</evidence>
<dbReference type="GO" id="GO:0005524">
    <property type="term" value="F:ATP binding"/>
    <property type="evidence" value="ECO:0007669"/>
    <property type="project" value="UniProtKB-KW"/>
</dbReference>
<dbReference type="Pfam" id="PF08670">
    <property type="entry name" value="MEKHLA"/>
    <property type="match status" value="1"/>
</dbReference>
<gene>
    <name evidence="8" type="ORF">Agub_g998</name>
</gene>
<sequence length="340" mass="37268">MRLHANPFSSIFGGAPRRGIPCVARRPRTMVVLAAKKGSDKKGGDKKGAKKSALADLLKKKEAGAASSGSSAPAQPSQYDNPETRMLAFQMCDSYWRLTGKYLLEGVDFQRLPAALYRAPFALLAHNKFQEGVTDPIYIYGNRAALELFETSWEELLATPSRKSAAEEDAAAQQDRNGLLERAAQCGYVTGYEGWRVSKGGRRFKIREVTLFNIMDREGTKLGQAAVFDQYELEDGTVVRITADPRDDPEAAAAPAVPTPEEVAAAEAAVAQQAAHVRALKEEKGMSNQDIPVQIAVLELKQRKEALGELQRRLQEALEASRAAFEDEEEEGEGGQEQRK</sequence>
<feature type="region of interest" description="Disordered" evidence="6">
    <location>
        <begin position="60"/>
        <end position="80"/>
    </location>
</feature>
<accession>A0AAD3DEM7</accession>
<keyword evidence="9" id="KW-1185">Reference proteome</keyword>
<proteinExistence type="predicted"/>
<dbReference type="PROSITE" id="PS51185">
    <property type="entry name" value="WHEP_TRS_2"/>
    <property type="match status" value="1"/>
</dbReference>
<dbReference type="EMBL" id="BMAR01000001">
    <property type="protein sequence ID" value="GFR40424.1"/>
    <property type="molecule type" value="Genomic_DNA"/>
</dbReference>
<dbReference type="Proteomes" id="UP001054857">
    <property type="component" value="Unassembled WGS sequence"/>
</dbReference>
<keyword evidence="1" id="KW-0436">Ligase</keyword>